<feature type="compositionally biased region" description="Low complexity" evidence="1">
    <location>
        <begin position="68"/>
        <end position="77"/>
    </location>
</feature>
<accession>A0ABD2KBU7</accession>
<feature type="compositionally biased region" description="Polar residues" evidence="1">
    <location>
        <begin position="55"/>
        <end position="66"/>
    </location>
</feature>
<dbReference type="AlphaFoldDB" id="A0ABD2KBU7"/>
<feature type="compositionally biased region" description="Low complexity" evidence="1">
    <location>
        <begin position="95"/>
        <end position="105"/>
    </location>
</feature>
<dbReference type="Proteomes" id="UP001620645">
    <property type="component" value="Unassembled WGS sequence"/>
</dbReference>
<name>A0ABD2KBU7_HETSC</name>
<keyword evidence="2" id="KW-0732">Signal</keyword>
<gene>
    <name evidence="3" type="ORF">niasHS_001910</name>
</gene>
<protein>
    <submittedName>
        <fullName evidence="3">Uncharacterized protein</fullName>
    </submittedName>
</protein>
<dbReference type="EMBL" id="JBICCN010000037">
    <property type="protein sequence ID" value="KAL3099984.1"/>
    <property type="molecule type" value="Genomic_DNA"/>
</dbReference>
<reference evidence="3 4" key="1">
    <citation type="submission" date="2024-10" db="EMBL/GenBank/DDBJ databases">
        <authorList>
            <person name="Kim D."/>
        </authorList>
    </citation>
    <scope>NUCLEOTIDE SEQUENCE [LARGE SCALE GENOMIC DNA]</scope>
    <source>
        <strain evidence="3">Taebaek</strain>
    </source>
</reference>
<feature type="compositionally biased region" description="Polar residues" evidence="1">
    <location>
        <begin position="106"/>
        <end position="122"/>
    </location>
</feature>
<keyword evidence="4" id="KW-1185">Reference proteome</keyword>
<evidence type="ECO:0000313" key="4">
    <source>
        <dbReference type="Proteomes" id="UP001620645"/>
    </source>
</evidence>
<organism evidence="3 4">
    <name type="scientific">Heterodera schachtii</name>
    <name type="common">Sugarbeet cyst nematode worm</name>
    <name type="synonym">Tylenchus schachtii</name>
    <dbReference type="NCBI Taxonomy" id="97005"/>
    <lineage>
        <taxon>Eukaryota</taxon>
        <taxon>Metazoa</taxon>
        <taxon>Ecdysozoa</taxon>
        <taxon>Nematoda</taxon>
        <taxon>Chromadorea</taxon>
        <taxon>Rhabditida</taxon>
        <taxon>Tylenchina</taxon>
        <taxon>Tylenchomorpha</taxon>
        <taxon>Tylenchoidea</taxon>
        <taxon>Heteroderidae</taxon>
        <taxon>Heteroderinae</taxon>
        <taxon>Heterodera</taxon>
    </lineage>
</organism>
<comment type="caution">
    <text evidence="3">The sequence shown here is derived from an EMBL/GenBank/DDBJ whole genome shotgun (WGS) entry which is preliminary data.</text>
</comment>
<feature type="compositionally biased region" description="Polar residues" evidence="1">
    <location>
        <begin position="138"/>
        <end position="155"/>
    </location>
</feature>
<evidence type="ECO:0000313" key="3">
    <source>
        <dbReference type="EMBL" id="KAL3099984.1"/>
    </source>
</evidence>
<evidence type="ECO:0000256" key="1">
    <source>
        <dbReference type="SAM" id="MobiDB-lite"/>
    </source>
</evidence>
<feature type="compositionally biased region" description="Basic residues" evidence="1">
    <location>
        <begin position="159"/>
        <end position="173"/>
    </location>
</feature>
<proteinExistence type="predicted"/>
<sequence length="173" mass="18664">MKQRFAVVALVAHLLIGALITTCEATLYAKLKFLSTSMPVAKDDQNESGVIPEQSPENQSSLNRIHSFSDSSSSSPSPASPPHLQAKVPFERVDSFSSASSSTLSAHFQPSNPHNINTNSQLKIGHKSNPEDKADSPLGSSLTADLNPTVVNQIDTLPPKKRFSKLRITKSNE</sequence>
<feature type="signal peptide" evidence="2">
    <location>
        <begin position="1"/>
        <end position="25"/>
    </location>
</feature>
<evidence type="ECO:0000256" key="2">
    <source>
        <dbReference type="SAM" id="SignalP"/>
    </source>
</evidence>
<feature type="region of interest" description="Disordered" evidence="1">
    <location>
        <begin position="42"/>
        <end position="173"/>
    </location>
</feature>
<feature type="chain" id="PRO_5044848816" evidence="2">
    <location>
        <begin position="26"/>
        <end position="173"/>
    </location>
</feature>